<feature type="region of interest" description="Disordered" evidence="1">
    <location>
        <begin position="366"/>
        <end position="385"/>
    </location>
</feature>
<dbReference type="OrthoDB" id="10057439at2759"/>
<dbReference type="AlphaFoldDB" id="A0A8M1KVU1"/>
<evidence type="ECO:0000313" key="3">
    <source>
        <dbReference type="RefSeq" id="XP_042565719.1"/>
    </source>
</evidence>
<dbReference type="GO" id="GO:0005814">
    <property type="term" value="C:centriole"/>
    <property type="evidence" value="ECO:0007669"/>
    <property type="project" value="TreeGrafter"/>
</dbReference>
<dbReference type="PANTHER" id="PTHR15721:SF2">
    <property type="entry name" value="PROTEIN TALPID3"/>
    <property type="match status" value="1"/>
</dbReference>
<dbReference type="InterPro" id="IPR029246">
    <property type="entry name" value="TALPID3"/>
</dbReference>
<feature type="compositionally biased region" description="Polar residues" evidence="1">
    <location>
        <begin position="554"/>
        <end position="573"/>
    </location>
</feature>
<dbReference type="GeneID" id="122133483"/>
<dbReference type="GO" id="GO:0036064">
    <property type="term" value="C:ciliary basal body"/>
    <property type="evidence" value="ECO:0007669"/>
    <property type="project" value="TreeGrafter"/>
</dbReference>
<reference evidence="3 4" key="1">
    <citation type="submission" date="2025-04" db="UniProtKB">
        <authorList>
            <consortium name="RefSeq"/>
        </authorList>
    </citation>
    <scope>IDENTIFICATION</scope>
</reference>
<sequence>MARVITEMFARRAQGDPTSHSDPAGSEASDAGGAASGLRLQFFLDDGVPVDTALLRHHVEEALADIISIMLGQREGRPEPAAPSTQQQPAASEEAEVPTPVPTPVATPEPSVRQSPPARSHLQTPLDTPQPSEQGSPEQSTHEPEPQLTTQEVEQPAVATPSTTPVQSPPRVTTPSPPPPTHTLASLRDNPWGDAELPLKEEEPHSEKEEPLQPAPVIMSVAREEDAILPSPPAAKPQSPVPPPAATSPPPPPAPAPPPLSPSSTEESSSGVSLTETEAVGRHISEGELLLSYSHIAAARALEEEGLILPNLNASLASSLLGVQDMDYDPPSEGQVILRPHTRSHHDPILALLARMDQGPVIQEHAERSWDEGSSAGEVSDGQRPLLTAGGQRVMTGHTLLEPTHTHRATLTSPGQLTETGEAGLLSTDTGLRASTTGPHRPTSGPDTPPPGTARPAGPPSTSGRSASPEEAHIMAPDPFVQPAHRPAPLLVRQCEQQAPRDSHRPEPYYQNGHKDVDDFFEDKVNGERASQQAEAGAVRQMSIRLPSAPPELNSASISTIEGDTDSSANDVF</sequence>
<feature type="compositionally biased region" description="Low complexity" evidence="1">
    <location>
        <begin position="21"/>
        <end position="33"/>
    </location>
</feature>
<dbReference type="RefSeq" id="XP_042565719.1">
    <property type="nucleotide sequence ID" value="XM_042709785.1"/>
</dbReference>
<feature type="region of interest" description="Disordered" evidence="1">
    <location>
        <begin position="429"/>
        <end position="573"/>
    </location>
</feature>
<dbReference type="GO" id="GO:0007224">
    <property type="term" value="P:smoothened signaling pathway"/>
    <property type="evidence" value="ECO:0007669"/>
    <property type="project" value="InterPro"/>
</dbReference>
<dbReference type="PANTHER" id="PTHR15721">
    <property type="entry name" value="KIAA0586 PROTEIN"/>
    <property type="match status" value="1"/>
</dbReference>
<keyword evidence="2" id="KW-1185">Reference proteome</keyword>
<feature type="compositionally biased region" description="Low complexity" evidence="1">
    <location>
        <begin position="82"/>
        <end position="92"/>
    </location>
</feature>
<feature type="compositionally biased region" description="Pro residues" evidence="1">
    <location>
        <begin position="447"/>
        <end position="459"/>
    </location>
</feature>
<evidence type="ECO:0000313" key="4">
    <source>
        <dbReference type="RefSeq" id="XP_042565720.1"/>
    </source>
</evidence>
<proteinExistence type="predicted"/>
<feature type="region of interest" description="Disordered" evidence="1">
    <location>
        <begin position="74"/>
        <end position="276"/>
    </location>
</feature>
<name>A0A8M1KVU1_CLUHA</name>
<feature type="compositionally biased region" description="Pro residues" evidence="1">
    <location>
        <begin position="230"/>
        <end position="261"/>
    </location>
</feature>
<accession>A0A8M1KVU1</accession>
<feature type="compositionally biased region" description="Polar residues" evidence="1">
    <location>
        <begin position="265"/>
        <end position="276"/>
    </location>
</feature>
<protein>
    <submittedName>
        <fullName evidence="3 4">Protein TALPID3-like</fullName>
    </submittedName>
</protein>
<feature type="compositionally biased region" description="Polar residues" evidence="1">
    <location>
        <begin position="429"/>
        <end position="438"/>
    </location>
</feature>
<dbReference type="RefSeq" id="XP_042565720.1">
    <property type="nucleotide sequence ID" value="XM_042709786.1"/>
</dbReference>
<evidence type="ECO:0000256" key="1">
    <source>
        <dbReference type="SAM" id="MobiDB-lite"/>
    </source>
</evidence>
<feature type="compositionally biased region" description="Low complexity" evidence="1">
    <location>
        <begin position="158"/>
        <end position="174"/>
    </location>
</feature>
<feature type="region of interest" description="Disordered" evidence="1">
    <location>
        <begin position="403"/>
        <end position="422"/>
    </location>
</feature>
<organism evidence="2 3">
    <name type="scientific">Clupea harengus</name>
    <name type="common">Atlantic herring</name>
    <dbReference type="NCBI Taxonomy" id="7950"/>
    <lineage>
        <taxon>Eukaryota</taxon>
        <taxon>Metazoa</taxon>
        <taxon>Chordata</taxon>
        <taxon>Craniata</taxon>
        <taxon>Vertebrata</taxon>
        <taxon>Euteleostomi</taxon>
        <taxon>Actinopterygii</taxon>
        <taxon>Neopterygii</taxon>
        <taxon>Teleostei</taxon>
        <taxon>Clupei</taxon>
        <taxon>Clupeiformes</taxon>
        <taxon>Clupeoidei</taxon>
        <taxon>Clupeidae</taxon>
        <taxon>Clupea</taxon>
    </lineage>
</organism>
<feature type="compositionally biased region" description="Polar residues" evidence="1">
    <location>
        <begin position="121"/>
        <end position="139"/>
    </location>
</feature>
<evidence type="ECO:0000313" key="2">
    <source>
        <dbReference type="Proteomes" id="UP000515152"/>
    </source>
</evidence>
<dbReference type="Pfam" id="PF15324">
    <property type="entry name" value="TALPID3"/>
    <property type="match status" value="1"/>
</dbReference>
<feature type="compositionally biased region" description="Basic and acidic residues" evidence="1">
    <location>
        <begin position="197"/>
        <end position="211"/>
    </location>
</feature>
<dbReference type="KEGG" id="char:122133483"/>
<feature type="region of interest" description="Disordered" evidence="1">
    <location>
        <begin position="1"/>
        <end position="33"/>
    </location>
</feature>
<dbReference type="Proteomes" id="UP000515152">
    <property type="component" value="Chromosome 14"/>
</dbReference>
<gene>
    <name evidence="3 4" type="primary">LOC122133483</name>
</gene>
<feature type="compositionally biased region" description="Polar residues" evidence="1">
    <location>
        <begin position="409"/>
        <end position="419"/>
    </location>
</feature>
<feature type="compositionally biased region" description="Basic and acidic residues" evidence="1">
    <location>
        <begin position="499"/>
        <end position="527"/>
    </location>
</feature>